<keyword evidence="3" id="KW-0813">Transport</keyword>
<evidence type="ECO:0000256" key="4">
    <source>
        <dbReference type="ARBA" id="ARBA00022475"/>
    </source>
</evidence>
<evidence type="ECO:0000256" key="5">
    <source>
        <dbReference type="ARBA" id="ARBA00022692"/>
    </source>
</evidence>
<organism evidence="9 10">
    <name type="scientific">Luedemannella flava</name>
    <dbReference type="NCBI Taxonomy" id="349316"/>
    <lineage>
        <taxon>Bacteria</taxon>
        <taxon>Bacillati</taxon>
        <taxon>Actinomycetota</taxon>
        <taxon>Actinomycetes</taxon>
        <taxon>Micromonosporales</taxon>
        <taxon>Micromonosporaceae</taxon>
        <taxon>Luedemannella</taxon>
    </lineage>
</organism>
<evidence type="ECO:0000256" key="8">
    <source>
        <dbReference type="SAM" id="Phobius"/>
    </source>
</evidence>
<proteinExistence type="inferred from homology"/>
<comment type="caution">
    <text evidence="9">The sequence shown here is derived from an EMBL/GenBank/DDBJ whole genome shotgun (WGS) entry which is preliminary data.</text>
</comment>
<evidence type="ECO:0000256" key="6">
    <source>
        <dbReference type="ARBA" id="ARBA00022989"/>
    </source>
</evidence>
<keyword evidence="10" id="KW-1185">Reference proteome</keyword>
<gene>
    <name evidence="9" type="ORF">GCM10009682_61970</name>
</gene>
<dbReference type="PANTHER" id="PTHR34979">
    <property type="entry name" value="INNER MEMBRANE PROTEIN YGAZ"/>
    <property type="match status" value="1"/>
</dbReference>
<feature type="transmembrane region" description="Helical" evidence="8">
    <location>
        <begin position="187"/>
        <end position="217"/>
    </location>
</feature>
<dbReference type="Pfam" id="PF03591">
    <property type="entry name" value="AzlC"/>
    <property type="match status" value="1"/>
</dbReference>
<evidence type="ECO:0000256" key="3">
    <source>
        <dbReference type="ARBA" id="ARBA00022448"/>
    </source>
</evidence>
<evidence type="ECO:0000256" key="1">
    <source>
        <dbReference type="ARBA" id="ARBA00004651"/>
    </source>
</evidence>
<keyword evidence="5 8" id="KW-0812">Transmembrane</keyword>
<evidence type="ECO:0000313" key="10">
    <source>
        <dbReference type="Proteomes" id="UP001500218"/>
    </source>
</evidence>
<keyword evidence="6 8" id="KW-1133">Transmembrane helix</keyword>
<comment type="similarity">
    <text evidence="2">Belongs to the AzlC family.</text>
</comment>
<dbReference type="Proteomes" id="UP001500218">
    <property type="component" value="Unassembled WGS sequence"/>
</dbReference>
<feature type="transmembrane region" description="Helical" evidence="8">
    <location>
        <begin position="12"/>
        <end position="38"/>
    </location>
</feature>
<dbReference type="EMBL" id="BAAALT010000289">
    <property type="protein sequence ID" value="GAA1835379.1"/>
    <property type="molecule type" value="Genomic_DNA"/>
</dbReference>
<feature type="transmembrane region" description="Helical" evidence="8">
    <location>
        <begin position="128"/>
        <end position="151"/>
    </location>
</feature>
<keyword evidence="4" id="KW-1003">Cell membrane</keyword>
<accession>A0ABP4YZ70</accession>
<dbReference type="InterPro" id="IPR011606">
    <property type="entry name" value="Brnchd-chn_aa_trnsp_permease"/>
</dbReference>
<reference evidence="10" key="1">
    <citation type="journal article" date="2019" name="Int. J. Syst. Evol. Microbiol.">
        <title>The Global Catalogue of Microorganisms (GCM) 10K type strain sequencing project: providing services to taxonomists for standard genome sequencing and annotation.</title>
        <authorList>
            <consortium name="The Broad Institute Genomics Platform"/>
            <consortium name="The Broad Institute Genome Sequencing Center for Infectious Disease"/>
            <person name="Wu L."/>
            <person name="Ma J."/>
        </authorList>
    </citation>
    <scope>NUCLEOTIDE SEQUENCE [LARGE SCALE GENOMIC DNA]</scope>
    <source>
        <strain evidence="10">JCM 13250</strain>
    </source>
</reference>
<feature type="transmembrane region" description="Helical" evidence="8">
    <location>
        <begin position="157"/>
        <end position="175"/>
    </location>
</feature>
<name>A0ABP4YZ70_9ACTN</name>
<evidence type="ECO:0000313" key="9">
    <source>
        <dbReference type="EMBL" id="GAA1835379.1"/>
    </source>
</evidence>
<comment type="subcellular location">
    <subcellularLocation>
        <location evidence="1">Cell membrane</location>
        <topology evidence="1">Multi-pass membrane protein</topology>
    </subcellularLocation>
</comment>
<sequence length="232" mass="23718">MRTLWRTLDRRLIRDVAALGLAAGFVGLSFGAIAVASGLPGWAVVAMSTLVFAGGSQFMAVGMIAAGNPVAAVLGGLLLNARHFPFGMAVADVLGARWRNRLVGSHLMIDESVAFALAQPDERLRRQAYWMTGLTLFVCWNTGTVAGLALGNAVGDPATIGLDAAFPAGLLALILPGLREPAARRVAVVGAAVAVLTTPLLPAGLPVLLSLVGLVAAGVGRPRGSEPAEVPA</sequence>
<feature type="transmembrane region" description="Helical" evidence="8">
    <location>
        <begin position="58"/>
        <end position="79"/>
    </location>
</feature>
<evidence type="ECO:0000256" key="2">
    <source>
        <dbReference type="ARBA" id="ARBA00010735"/>
    </source>
</evidence>
<dbReference type="RefSeq" id="WP_344140192.1">
    <property type="nucleotide sequence ID" value="NZ_BAAALT010000289.1"/>
</dbReference>
<dbReference type="PANTHER" id="PTHR34979:SF1">
    <property type="entry name" value="INNER MEMBRANE PROTEIN YGAZ"/>
    <property type="match status" value="1"/>
</dbReference>
<evidence type="ECO:0000256" key="7">
    <source>
        <dbReference type="ARBA" id="ARBA00023136"/>
    </source>
</evidence>
<protein>
    <submittedName>
        <fullName evidence="9">AzlC family ABC transporter permease</fullName>
    </submittedName>
</protein>
<keyword evidence="7 8" id="KW-0472">Membrane</keyword>